<keyword evidence="2" id="KW-1185">Reference proteome</keyword>
<organism evidence="1 2">
    <name type="scientific">Persea americana</name>
    <name type="common">Avocado</name>
    <dbReference type="NCBI Taxonomy" id="3435"/>
    <lineage>
        <taxon>Eukaryota</taxon>
        <taxon>Viridiplantae</taxon>
        <taxon>Streptophyta</taxon>
        <taxon>Embryophyta</taxon>
        <taxon>Tracheophyta</taxon>
        <taxon>Spermatophyta</taxon>
        <taxon>Magnoliopsida</taxon>
        <taxon>Magnoliidae</taxon>
        <taxon>Laurales</taxon>
        <taxon>Lauraceae</taxon>
        <taxon>Persea</taxon>
    </lineage>
</organism>
<reference evidence="1 2" key="1">
    <citation type="journal article" date="2022" name="Hortic Res">
        <title>A haplotype resolved chromosomal level avocado genome allows analysis of novel avocado genes.</title>
        <authorList>
            <person name="Nath O."/>
            <person name="Fletcher S.J."/>
            <person name="Hayward A."/>
            <person name="Shaw L.M."/>
            <person name="Masouleh A.K."/>
            <person name="Furtado A."/>
            <person name="Henry R.J."/>
            <person name="Mitter N."/>
        </authorList>
    </citation>
    <scope>NUCLEOTIDE SEQUENCE [LARGE SCALE GENOMIC DNA]</scope>
    <source>
        <strain evidence="2">cv. Hass</strain>
    </source>
</reference>
<evidence type="ECO:0000313" key="1">
    <source>
        <dbReference type="EMBL" id="KAJ8629884.1"/>
    </source>
</evidence>
<evidence type="ECO:0000313" key="2">
    <source>
        <dbReference type="Proteomes" id="UP001234297"/>
    </source>
</evidence>
<comment type="caution">
    <text evidence="1">The sequence shown here is derived from an EMBL/GenBank/DDBJ whole genome shotgun (WGS) entry which is preliminary data.</text>
</comment>
<sequence length="81" mass="8481">MAPAAATDNIKPRDVCIVGVARTPMGGFLGSLSSLHATKLGSIVIECALKRAHVHANLVQEVFFGNVRTVSAFQGGFEIVS</sequence>
<dbReference type="Proteomes" id="UP001234297">
    <property type="component" value="Chromosome 7"/>
</dbReference>
<proteinExistence type="predicted"/>
<gene>
    <name evidence="1" type="ORF">MRB53_023207</name>
</gene>
<dbReference type="EMBL" id="CM056815">
    <property type="protein sequence ID" value="KAJ8629884.1"/>
    <property type="molecule type" value="Genomic_DNA"/>
</dbReference>
<protein>
    <submittedName>
        <fullName evidence="1">Uncharacterized protein</fullName>
    </submittedName>
</protein>
<accession>A0ACC2L8V0</accession>
<name>A0ACC2L8V0_PERAE</name>